<dbReference type="EMBL" id="CAMXCT010001135">
    <property type="protein sequence ID" value="CAI3987107.1"/>
    <property type="molecule type" value="Genomic_DNA"/>
</dbReference>
<protein>
    <submittedName>
        <fullName evidence="3">Tyr recombinase domain-containing protein</fullName>
    </submittedName>
</protein>
<comment type="caution">
    <text evidence="1">The sequence shown here is derived from an EMBL/GenBank/DDBJ whole genome shotgun (WGS) entry which is preliminary data.</text>
</comment>
<evidence type="ECO:0000313" key="4">
    <source>
        <dbReference type="Proteomes" id="UP001152797"/>
    </source>
</evidence>
<gene>
    <name evidence="1" type="ORF">C1SCF055_LOCUS14406</name>
</gene>
<dbReference type="EMBL" id="CAMXCT020001135">
    <property type="protein sequence ID" value="CAL1140482.1"/>
    <property type="molecule type" value="Genomic_DNA"/>
</dbReference>
<reference evidence="2" key="2">
    <citation type="submission" date="2024-04" db="EMBL/GenBank/DDBJ databases">
        <authorList>
            <person name="Chen Y."/>
            <person name="Shah S."/>
            <person name="Dougan E. K."/>
            <person name="Thang M."/>
            <person name="Chan C."/>
        </authorList>
    </citation>
    <scope>NUCLEOTIDE SEQUENCE [LARGE SCALE GENOMIC DNA]</scope>
</reference>
<dbReference type="OrthoDB" id="445996at2759"/>
<reference evidence="1" key="1">
    <citation type="submission" date="2022-10" db="EMBL/GenBank/DDBJ databases">
        <authorList>
            <person name="Chen Y."/>
            <person name="Dougan E. K."/>
            <person name="Chan C."/>
            <person name="Rhodes N."/>
            <person name="Thang M."/>
        </authorList>
    </citation>
    <scope>NUCLEOTIDE SEQUENCE</scope>
</reference>
<keyword evidence="4" id="KW-1185">Reference proteome</keyword>
<evidence type="ECO:0000313" key="2">
    <source>
        <dbReference type="EMBL" id="CAL1140482.1"/>
    </source>
</evidence>
<organism evidence="1">
    <name type="scientific">Cladocopium goreaui</name>
    <dbReference type="NCBI Taxonomy" id="2562237"/>
    <lineage>
        <taxon>Eukaryota</taxon>
        <taxon>Sar</taxon>
        <taxon>Alveolata</taxon>
        <taxon>Dinophyceae</taxon>
        <taxon>Suessiales</taxon>
        <taxon>Symbiodiniaceae</taxon>
        <taxon>Cladocopium</taxon>
    </lineage>
</organism>
<name>A0A9P1C7S9_9DINO</name>
<dbReference type="Proteomes" id="UP001152797">
    <property type="component" value="Unassembled WGS sequence"/>
</dbReference>
<sequence length="556" mass="61435">MPDLVPEIPAGHLEDPMSQTAWKRFAQTELQMDELRNIKQARVMSLSESFSNESFGNSLSSMLSMSSNSLKLLTQHPEADPEARDSLDAIQRLTYVRRVRIARSDDDLRDASLTKLKSILLMDPTTRLKEFDIYSYLGHLESGKAGATAASSFLEALRFLDSVAVLTCADLGLVLSPRVTGFAHQQFLRKAPLKQKDPMPCLVVAELEKLLLRQEDSVQTCILGQLLWCFHAASRWSDSMRLQCLKLEKIKDVALVTGEALGSKTSVTKEAQTRLLPYVAIGTGVSGMLWAEKWLDARVEELGREPEPFLPSFSCRTGRWSSTLMSSSEAGGYLQDFVEEVRHLMDPFPKLDVQNLGTHPLKTGLLTMAARSTTVRFSMAERRTLGHHIKPGDRSVLTYSREAYTSLYAKILACFREIQLGNFRPDSSALERIIEAADTMASGPPVQVDAAPLEADKVETADLWEISSESSEEEQGLIGVLESQEETVGRKPFPGEHEVSCIVHRKSGIVHGLTSSGATTLCGRHVSANYVALERAAIDDMECCILCGRQLSNIAA</sequence>
<proteinExistence type="predicted"/>
<dbReference type="AlphaFoldDB" id="A0A9P1C7S9"/>
<dbReference type="EMBL" id="CAMXCT030001135">
    <property type="protein sequence ID" value="CAL4774419.1"/>
    <property type="molecule type" value="Genomic_DNA"/>
</dbReference>
<evidence type="ECO:0000313" key="1">
    <source>
        <dbReference type="EMBL" id="CAI3987107.1"/>
    </source>
</evidence>
<evidence type="ECO:0000313" key="3">
    <source>
        <dbReference type="EMBL" id="CAL4774419.1"/>
    </source>
</evidence>
<accession>A0A9P1C7S9</accession>